<dbReference type="EMBL" id="JANVFO010000066">
    <property type="protein sequence ID" value="KAJ3719109.1"/>
    <property type="molecule type" value="Genomic_DNA"/>
</dbReference>
<reference evidence="2" key="1">
    <citation type="submission" date="2022-08" db="EMBL/GenBank/DDBJ databases">
        <authorList>
            <consortium name="DOE Joint Genome Institute"/>
            <person name="Min B."/>
            <person name="Sierra-Patev S."/>
            <person name="Naranjo-Ortiz M."/>
            <person name="Looney B."/>
            <person name="Konkel Z."/>
            <person name="Slot J.C."/>
            <person name="Sakamoto Y."/>
            <person name="Steenwyk J.L."/>
            <person name="Rokas A."/>
            <person name="Carro J."/>
            <person name="Camarero S."/>
            <person name="Ferreira P."/>
            <person name="Molpeceres G."/>
            <person name="Ruiz-duenas F.J."/>
            <person name="Serrano A."/>
            <person name="Henrissat B."/>
            <person name="Drula E."/>
            <person name="Hughes K.W."/>
            <person name="Mata J.L."/>
            <person name="Ishikawa N.K."/>
            <person name="Vargas-Isla R."/>
            <person name="Ushijima S."/>
            <person name="Smith C.A."/>
            <person name="Ahrendt S."/>
            <person name="Andreopoulos W."/>
            <person name="He G."/>
            <person name="LaButti K."/>
            <person name="Lipzen A."/>
            <person name="Ng V."/>
            <person name="Riley R."/>
            <person name="Sandor L."/>
            <person name="Barry K."/>
            <person name="Martinez A.T."/>
            <person name="Xiao Y."/>
            <person name="Gibbons J.G."/>
            <person name="Terashima K."/>
            <person name="Hibbett D.S."/>
            <person name="Grigoriev I.V."/>
        </authorList>
    </citation>
    <scope>NUCLEOTIDE SEQUENCE</scope>
    <source>
        <strain evidence="2">ET3784</strain>
    </source>
</reference>
<accession>A0AA38MWI0</accession>
<sequence length="428" mass="48473">MVAMDASDLFQLPHFSFSDEQPYLESDGEDQLLFTPIPDPAVQALYLTRDHLPEDVIYWEGSIVSGLCFRFRFLALHIERGGYACRLSPKFTVVGRPLELQRHSKLEAELKRIEKEDVESQRFRRRADFHRDFDLDSVSNTAQDFLGVTPTQICTDILPEYRVVHVGSINQLRKLVPPDQRHVGAGHEEEFCGVYCQTKTHGTRPDLVPSIVQHGFLKPGSTHPGTGIPLPVRNGSTYRRGIYSSPSSAFSLAFSGPQCQATKPGHRLETVDRVRDQIHTRRTTDGNTSCLIMRKSFLATSYTRIGQVTLRRIILCPTRKKGLGIHNSDSSPGDRQRLKENRLAQARKIFAYGFEPVSGTSIVIEDITDIEDDEEDYGECQTNRLDDVQKVVIWTYGLAEETDKDECTSQRKAHYGKSRSIKDEELSD</sequence>
<name>A0AA38MWI0_9AGAR</name>
<feature type="region of interest" description="Disordered" evidence="1">
    <location>
        <begin position="405"/>
        <end position="428"/>
    </location>
</feature>
<comment type="caution">
    <text evidence="2">The sequence shown here is derived from an EMBL/GenBank/DDBJ whole genome shotgun (WGS) entry which is preliminary data.</text>
</comment>
<gene>
    <name evidence="2" type="ORF">DFJ43DRAFT_1159261</name>
</gene>
<evidence type="ECO:0000313" key="2">
    <source>
        <dbReference type="EMBL" id="KAJ3719109.1"/>
    </source>
</evidence>
<keyword evidence="3" id="KW-1185">Reference proteome</keyword>
<dbReference type="Proteomes" id="UP001176059">
    <property type="component" value="Unassembled WGS sequence"/>
</dbReference>
<dbReference type="AlphaFoldDB" id="A0AA38MWI0"/>
<evidence type="ECO:0000313" key="3">
    <source>
        <dbReference type="Proteomes" id="UP001176059"/>
    </source>
</evidence>
<reference evidence="2" key="2">
    <citation type="journal article" date="2023" name="Proc. Natl. Acad. Sci. U.S.A.">
        <title>A global phylogenomic analysis of the shiitake genus Lentinula.</title>
        <authorList>
            <person name="Sierra-Patev S."/>
            <person name="Min B."/>
            <person name="Naranjo-Ortiz M."/>
            <person name="Looney B."/>
            <person name="Konkel Z."/>
            <person name="Slot J.C."/>
            <person name="Sakamoto Y."/>
            <person name="Steenwyk J.L."/>
            <person name="Rokas A."/>
            <person name="Carro J."/>
            <person name="Camarero S."/>
            <person name="Ferreira P."/>
            <person name="Molpeceres G."/>
            <person name="Ruiz-Duenas F.J."/>
            <person name="Serrano A."/>
            <person name="Henrissat B."/>
            <person name="Drula E."/>
            <person name="Hughes K.W."/>
            <person name="Mata J.L."/>
            <person name="Ishikawa N.K."/>
            <person name="Vargas-Isla R."/>
            <person name="Ushijima S."/>
            <person name="Smith C.A."/>
            <person name="Donoghue J."/>
            <person name="Ahrendt S."/>
            <person name="Andreopoulos W."/>
            <person name="He G."/>
            <person name="LaButti K."/>
            <person name="Lipzen A."/>
            <person name="Ng V."/>
            <person name="Riley R."/>
            <person name="Sandor L."/>
            <person name="Barry K."/>
            <person name="Martinez A.T."/>
            <person name="Xiao Y."/>
            <person name="Gibbons J.G."/>
            <person name="Terashima K."/>
            <person name="Grigoriev I.V."/>
            <person name="Hibbett D."/>
        </authorList>
    </citation>
    <scope>NUCLEOTIDE SEQUENCE</scope>
    <source>
        <strain evidence="2">ET3784</strain>
    </source>
</reference>
<protein>
    <submittedName>
        <fullName evidence="2">Uncharacterized protein</fullName>
    </submittedName>
</protein>
<organism evidence="2 3">
    <name type="scientific">Lentinula guzmanii</name>
    <dbReference type="NCBI Taxonomy" id="2804957"/>
    <lineage>
        <taxon>Eukaryota</taxon>
        <taxon>Fungi</taxon>
        <taxon>Dikarya</taxon>
        <taxon>Basidiomycota</taxon>
        <taxon>Agaricomycotina</taxon>
        <taxon>Agaricomycetes</taxon>
        <taxon>Agaricomycetidae</taxon>
        <taxon>Agaricales</taxon>
        <taxon>Marasmiineae</taxon>
        <taxon>Omphalotaceae</taxon>
        <taxon>Lentinula</taxon>
    </lineage>
</organism>
<evidence type="ECO:0000256" key="1">
    <source>
        <dbReference type="SAM" id="MobiDB-lite"/>
    </source>
</evidence>
<proteinExistence type="predicted"/>